<comment type="caution">
    <text evidence="2">The sequence shown here is derived from an EMBL/GenBank/DDBJ whole genome shotgun (WGS) entry which is preliminary data.</text>
</comment>
<keyword evidence="1" id="KW-1133">Transmembrane helix</keyword>
<evidence type="ECO:0000313" key="2">
    <source>
        <dbReference type="EMBL" id="MFC5024039.1"/>
    </source>
</evidence>
<accession>A0ABV9XGB4</accession>
<dbReference type="Proteomes" id="UP001595829">
    <property type="component" value="Unassembled WGS sequence"/>
</dbReference>
<proteinExistence type="predicted"/>
<organism evidence="2 3">
    <name type="scientific">Streptomyces coeruleoprunus</name>
    <dbReference type="NCBI Taxonomy" id="285563"/>
    <lineage>
        <taxon>Bacteria</taxon>
        <taxon>Bacillati</taxon>
        <taxon>Actinomycetota</taxon>
        <taxon>Actinomycetes</taxon>
        <taxon>Kitasatosporales</taxon>
        <taxon>Streptomycetaceae</taxon>
        <taxon>Streptomyces</taxon>
    </lineage>
</organism>
<reference evidence="3" key="1">
    <citation type="journal article" date="2019" name="Int. J. Syst. Evol. Microbiol.">
        <title>The Global Catalogue of Microorganisms (GCM) 10K type strain sequencing project: providing services to taxonomists for standard genome sequencing and annotation.</title>
        <authorList>
            <consortium name="The Broad Institute Genomics Platform"/>
            <consortium name="The Broad Institute Genome Sequencing Center for Infectious Disease"/>
            <person name="Wu L."/>
            <person name="Ma J."/>
        </authorList>
    </citation>
    <scope>NUCLEOTIDE SEQUENCE [LARGE SCALE GENOMIC DNA]</scope>
    <source>
        <strain evidence="3">CGMCC 4.1648</strain>
    </source>
</reference>
<evidence type="ECO:0000313" key="3">
    <source>
        <dbReference type="Proteomes" id="UP001595829"/>
    </source>
</evidence>
<keyword evidence="1" id="KW-0812">Transmembrane</keyword>
<sequence>MPVRAALLMTYAEIYANALRLESQRLRALAGWFGYPVIMLSAATGGALFAELAEQGGGWKLATGIVLTVSAALAAVEKAGQFAERSRAAGLSASEFGDVFGALIDVVDHVQRGQPLADDIVQKVYDRYFEAAKNRPALPARRLKVAQRRITEGRSIVVSLWPVWLTPMPPGMAAPPTGVPPGGTPASPRRWQLLLYFVTVMVAGRGRGAAGERRRPGQRAGV</sequence>
<gene>
    <name evidence="2" type="ORF">ACFPM3_18055</name>
</gene>
<protein>
    <recommendedName>
        <fullName evidence="4">SMODS and SLOG-associating 2TM effector domain-containing protein</fullName>
    </recommendedName>
</protein>
<evidence type="ECO:0008006" key="4">
    <source>
        <dbReference type="Google" id="ProtNLM"/>
    </source>
</evidence>
<name>A0ABV9XGB4_9ACTN</name>
<evidence type="ECO:0000256" key="1">
    <source>
        <dbReference type="SAM" id="Phobius"/>
    </source>
</evidence>
<feature type="transmembrane region" description="Helical" evidence="1">
    <location>
        <begin position="29"/>
        <end position="50"/>
    </location>
</feature>
<dbReference type="RefSeq" id="WP_345685958.1">
    <property type="nucleotide sequence ID" value="NZ_BAABIT010000001.1"/>
</dbReference>
<keyword evidence="3" id="KW-1185">Reference proteome</keyword>
<dbReference type="EMBL" id="JBHSJD010000014">
    <property type="protein sequence ID" value="MFC5024039.1"/>
    <property type="molecule type" value="Genomic_DNA"/>
</dbReference>
<keyword evidence="1" id="KW-0472">Membrane</keyword>